<sequence length="74" mass="7822">MEADAKDGEPGALRFFRVTSGGPDKPEREGAELSMDSARDGEWCLGLPIGTPGIDGGSGIEPFEPPDPYELCEP</sequence>
<proteinExistence type="predicted"/>
<evidence type="ECO:0000313" key="3">
    <source>
        <dbReference type="Proteomes" id="UP000037122"/>
    </source>
</evidence>
<dbReference type="AlphaFoldDB" id="A0A0L0P375"/>
<protein>
    <submittedName>
        <fullName evidence="2">Uncharacterized protein</fullName>
    </submittedName>
</protein>
<evidence type="ECO:0000313" key="2">
    <source>
        <dbReference type="EMBL" id="KNE00675.1"/>
    </source>
</evidence>
<feature type="region of interest" description="Disordered" evidence="1">
    <location>
        <begin position="1"/>
        <end position="36"/>
    </location>
</feature>
<feature type="region of interest" description="Disordered" evidence="1">
    <location>
        <begin position="49"/>
        <end position="74"/>
    </location>
</feature>
<dbReference type="Proteomes" id="UP000037122">
    <property type="component" value="Unassembled WGS sequence"/>
</dbReference>
<comment type="caution">
    <text evidence="2">The sequence shown here is derived from an EMBL/GenBank/DDBJ whole genome shotgun (WGS) entry which is preliminary data.</text>
</comment>
<feature type="compositionally biased region" description="Basic and acidic residues" evidence="1">
    <location>
        <begin position="24"/>
        <end position="36"/>
    </location>
</feature>
<dbReference type="EMBL" id="LGST01000017">
    <property type="protein sequence ID" value="KNE00675.1"/>
    <property type="molecule type" value="Genomic_DNA"/>
</dbReference>
<reference evidence="3" key="1">
    <citation type="journal article" date="2015" name="BMC Genomics">
        <title>Draft genome of a commonly misdiagnosed multidrug resistant pathogen Candida auris.</title>
        <authorList>
            <person name="Chatterjee S."/>
            <person name="Alampalli S.V."/>
            <person name="Nageshan R.K."/>
            <person name="Chettiar S.T."/>
            <person name="Joshi S."/>
            <person name="Tatu U.S."/>
        </authorList>
    </citation>
    <scope>NUCLEOTIDE SEQUENCE [LARGE SCALE GENOMIC DNA]</scope>
    <source>
        <strain evidence="3">6684</strain>
    </source>
</reference>
<organism evidence="2 3">
    <name type="scientific">Candidozyma auris</name>
    <name type="common">Yeast</name>
    <name type="synonym">Candida auris</name>
    <dbReference type="NCBI Taxonomy" id="498019"/>
    <lineage>
        <taxon>Eukaryota</taxon>
        <taxon>Fungi</taxon>
        <taxon>Dikarya</taxon>
        <taxon>Ascomycota</taxon>
        <taxon>Saccharomycotina</taxon>
        <taxon>Pichiomycetes</taxon>
        <taxon>Metschnikowiaceae</taxon>
        <taxon>Candidozyma</taxon>
    </lineage>
</organism>
<evidence type="ECO:0000256" key="1">
    <source>
        <dbReference type="SAM" id="MobiDB-lite"/>
    </source>
</evidence>
<dbReference type="VEuPathDB" id="FungiDB:QG37_02205"/>
<name>A0A0L0P375_CANAR</name>
<accession>A0A0L0P375</accession>
<gene>
    <name evidence="2" type="ORF">QG37_02205</name>
</gene>